<protein>
    <submittedName>
        <fullName evidence="1">Uncharacterized protein</fullName>
    </submittedName>
</protein>
<dbReference type="RefSeq" id="XP_033668365.1">
    <property type="nucleotide sequence ID" value="XM_033812584.1"/>
</dbReference>
<keyword evidence="2" id="KW-1185">Reference proteome</keyword>
<accession>A0A6A6CPT4</accession>
<name>A0A6A6CPT4_ZASCE</name>
<evidence type="ECO:0000313" key="2">
    <source>
        <dbReference type="Proteomes" id="UP000799537"/>
    </source>
</evidence>
<dbReference type="GeneID" id="54565856"/>
<evidence type="ECO:0000313" key="1">
    <source>
        <dbReference type="EMBL" id="KAF2167476.1"/>
    </source>
</evidence>
<proteinExistence type="predicted"/>
<sequence length="476" mass="53702">MSSSAATPTSFSSPSAAQKVYDTPELYEMLLLASDPKAILDSLHYDAKLILVVKASKPLQRKLFLVQDPALPLTGLEEGHYAHSAAVWKPNLCLVAPQYTAEQITVRRYGHSFRLLEEGPVYSLMVRPGLKGYRDSKYQFRLIRNEVDEDGEPDDLGYTRPVLPPAHLSTFLSDRATPIAMDVHNYPSLAMQRSQEFEGMNWKTGARGYGNKTIWVPAGTTLGEIIDWFEVYLSCEMPCSGIFNGISQFLGCDSDDTNRILEAQKAGWERVLIATSCAFRRRMVRAGRTSSAGQFPGVVFHGILVIAKEVEQCELLTDLRIDEVRKILGKVIIMRVHHDHDLLQGGLCVQLPHHTHCLLNPLAEELVVQTLHMQRHFLDENHETSLLIEIVRREKWHMPSIAQVVTALDVEIRFQGEAFLEGVVGASPKSLARTVRKKILLDLFFRGASARDVVAADHDEELIWEAVEVVLWRWRR</sequence>
<reference evidence="1" key="1">
    <citation type="journal article" date="2020" name="Stud. Mycol.">
        <title>101 Dothideomycetes genomes: a test case for predicting lifestyles and emergence of pathogens.</title>
        <authorList>
            <person name="Haridas S."/>
            <person name="Albert R."/>
            <person name="Binder M."/>
            <person name="Bloem J."/>
            <person name="Labutti K."/>
            <person name="Salamov A."/>
            <person name="Andreopoulos B."/>
            <person name="Baker S."/>
            <person name="Barry K."/>
            <person name="Bills G."/>
            <person name="Bluhm B."/>
            <person name="Cannon C."/>
            <person name="Castanera R."/>
            <person name="Culley D."/>
            <person name="Daum C."/>
            <person name="Ezra D."/>
            <person name="Gonzalez J."/>
            <person name="Henrissat B."/>
            <person name="Kuo A."/>
            <person name="Liang C."/>
            <person name="Lipzen A."/>
            <person name="Lutzoni F."/>
            <person name="Magnuson J."/>
            <person name="Mondo S."/>
            <person name="Nolan M."/>
            <person name="Ohm R."/>
            <person name="Pangilinan J."/>
            <person name="Park H.-J."/>
            <person name="Ramirez L."/>
            <person name="Alfaro M."/>
            <person name="Sun H."/>
            <person name="Tritt A."/>
            <person name="Yoshinaga Y."/>
            <person name="Zwiers L.-H."/>
            <person name="Turgeon B."/>
            <person name="Goodwin S."/>
            <person name="Spatafora J."/>
            <person name="Crous P."/>
            <person name="Grigoriev I."/>
        </authorList>
    </citation>
    <scope>NUCLEOTIDE SEQUENCE</scope>
    <source>
        <strain evidence="1">ATCC 36951</strain>
    </source>
</reference>
<dbReference type="AlphaFoldDB" id="A0A6A6CPT4"/>
<gene>
    <name evidence="1" type="ORF">M409DRAFT_54075</name>
</gene>
<organism evidence="1 2">
    <name type="scientific">Zasmidium cellare ATCC 36951</name>
    <dbReference type="NCBI Taxonomy" id="1080233"/>
    <lineage>
        <taxon>Eukaryota</taxon>
        <taxon>Fungi</taxon>
        <taxon>Dikarya</taxon>
        <taxon>Ascomycota</taxon>
        <taxon>Pezizomycotina</taxon>
        <taxon>Dothideomycetes</taxon>
        <taxon>Dothideomycetidae</taxon>
        <taxon>Mycosphaerellales</taxon>
        <taxon>Mycosphaerellaceae</taxon>
        <taxon>Zasmidium</taxon>
    </lineage>
</organism>
<dbReference type="Proteomes" id="UP000799537">
    <property type="component" value="Unassembled WGS sequence"/>
</dbReference>
<dbReference type="EMBL" id="ML993593">
    <property type="protein sequence ID" value="KAF2167476.1"/>
    <property type="molecule type" value="Genomic_DNA"/>
</dbReference>